<name>C0NZG8_AJECG</name>
<proteinExistence type="predicted"/>
<dbReference type="AlphaFoldDB" id="C0NZG8"/>
<dbReference type="InterPro" id="IPR000719">
    <property type="entry name" value="Prot_kinase_dom"/>
</dbReference>
<protein>
    <recommendedName>
        <fullName evidence="8">Protein kinase domain-containing protein</fullName>
    </recommendedName>
</protein>
<dbReference type="SMART" id="SM00220">
    <property type="entry name" value="S_TKc"/>
    <property type="match status" value="1"/>
</dbReference>
<evidence type="ECO:0000256" key="3">
    <source>
        <dbReference type="ARBA" id="ARBA00022741"/>
    </source>
</evidence>
<evidence type="ECO:0000313" key="9">
    <source>
        <dbReference type="EMBL" id="EEH03216.1"/>
    </source>
</evidence>
<keyword evidence="1" id="KW-0723">Serine/threonine-protein kinase</keyword>
<keyword evidence="5 6" id="KW-0067">ATP-binding</keyword>
<feature type="domain" description="Protein kinase" evidence="8">
    <location>
        <begin position="98"/>
        <end position="359"/>
    </location>
</feature>
<feature type="binding site" evidence="6">
    <location>
        <position position="127"/>
    </location>
    <ligand>
        <name>ATP</name>
        <dbReference type="ChEBI" id="CHEBI:30616"/>
    </ligand>
</feature>
<evidence type="ECO:0000256" key="2">
    <source>
        <dbReference type="ARBA" id="ARBA00022679"/>
    </source>
</evidence>
<evidence type="ECO:0000256" key="7">
    <source>
        <dbReference type="SAM" id="MobiDB-lite"/>
    </source>
</evidence>
<dbReference type="GO" id="GO:0005524">
    <property type="term" value="F:ATP binding"/>
    <property type="evidence" value="ECO:0007669"/>
    <property type="project" value="UniProtKB-UniRule"/>
</dbReference>
<dbReference type="SUPFAM" id="SSF56112">
    <property type="entry name" value="Protein kinase-like (PK-like)"/>
    <property type="match status" value="1"/>
</dbReference>
<feature type="compositionally biased region" description="Pro residues" evidence="7">
    <location>
        <begin position="27"/>
        <end position="39"/>
    </location>
</feature>
<dbReference type="GeneID" id="69041564"/>
<dbReference type="PROSITE" id="PS00107">
    <property type="entry name" value="PROTEIN_KINASE_ATP"/>
    <property type="match status" value="1"/>
</dbReference>
<evidence type="ECO:0000256" key="5">
    <source>
        <dbReference type="ARBA" id="ARBA00022840"/>
    </source>
</evidence>
<dbReference type="PANTHER" id="PTHR45646:SF11">
    <property type="entry name" value="SERINE_THREONINE-PROTEIN KINASE DOA"/>
    <property type="match status" value="1"/>
</dbReference>
<dbReference type="InterPro" id="IPR051175">
    <property type="entry name" value="CLK_kinases"/>
</dbReference>
<keyword evidence="3 6" id="KW-0547">Nucleotide-binding</keyword>
<dbReference type="GO" id="GO:0005634">
    <property type="term" value="C:nucleus"/>
    <property type="evidence" value="ECO:0007669"/>
    <property type="project" value="TreeGrafter"/>
</dbReference>
<keyword evidence="10" id="KW-1185">Reference proteome</keyword>
<evidence type="ECO:0000256" key="1">
    <source>
        <dbReference type="ARBA" id="ARBA00022527"/>
    </source>
</evidence>
<dbReference type="InterPro" id="IPR011009">
    <property type="entry name" value="Kinase-like_dom_sf"/>
</dbReference>
<dbReference type="Gene3D" id="3.30.200.20">
    <property type="entry name" value="Phosphorylase Kinase, domain 1"/>
    <property type="match status" value="1"/>
</dbReference>
<gene>
    <name evidence="9" type="ORF">HCBG_08548</name>
</gene>
<dbReference type="VEuPathDB" id="FungiDB:I7I50_00115"/>
<dbReference type="Gene3D" id="1.10.510.10">
    <property type="entry name" value="Transferase(Phosphotransferase) domain 1"/>
    <property type="match status" value="1"/>
</dbReference>
<dbReference type="Proteomes" id="UP000001631">
    <property type="component" value="Unassembled WGS sequence"/>
</dbReference>
<feature type="region of interest" description="Disordered" evidence="7">
    <location>
        <begin position="1"/>
        <end position="52"/>
    </location>
</feature>
<evidence type="ECO:0000313" key="10">
    <source>
        <dbReference type="Proteomes" id="UP000001631"/>
    </source>
</evidence>
<keyword evidence="2" id="KW-0808">Transferase</keyword>
<reference evidence="9" key="1">
    <citation type="submission" date="2009-02" db="EMBL/GenBank/DDBJ databases">
        <title>The Genome Sequence of Ajellomyces capsulatus strain G186AR.</title>
        <authorList>
            <consortium name="The Broad Institute Genome Sequencing Platform"/>
            <person name="Champion M."/>
            <person name="Cuomo C."/>
            <person name="Ma L.-J."/>
            <person name="Henn M.R."/>
            <person name="Sil A."/>
            <person name="Goldman B."/>
            <person name="Young S.K."/>
            <person name="Kodira C.D."/>
            <person name="Zeng Q."/>
            <person name="Koehrsen M."/>
            <person name="Alvarado L."/>
            <person name="Berlin A."/>
            <person name="Borenstein D."/>
            <person name="Chen Z."/>
            <person name="Engels R."/>
            <person name="Freedman E."/>
            <person name="Gellesch M."/>
            <person name="Goldberg J."/>
            <person name="Griggs A."/>
            <person name="Gujja S."/>
            <person name="Heiman D."/>
            <person name="Hepburn T."/>
            <person name="Howarth C."/>
            <person name="Jen D."/>
            <person name="Larson L."/>
            <person name="Lewis B."/>
            <person name="Mehta T."/>
            <person name="Park D."/>
            <person name="Pearson M."/>
            <person name="Roberts A."/>
            <person name="Saif S."/>
            <person name="Shea T."/>
            <person name="Shenoy N."/>
            <person name="Sisk P."/>
            <person name="Stolte C."/>
            <person name="Sykes S."/>
            <person name="Walk T."/>
            <person name="White J."/>
            <person name="Yandava C."/>
            <person name="Klein B."/>
            <person name="McEwen J.G."/>
            <person name="Puccia R."/>
            <person name="Goldman G.H."/>
            <person name="Felipe M.S."/>
            <person name="Nino-Vega G."/>
            <person name="San-Blas G."/>
            <person name="Taylor J."/>
            <person name="Mendoza L."/>
            <person name="Galagan J."/>
            <person name="Nusbaum C."/>
            <person name="Birren B."/>
        </authorList>
    </citation>
    <scope>NUCLEOTIDE SEQUENCE</scope>
    <source>
        <strain evidence="9">G186AR</strain>
    </source>
</reference>
<dbReference type="GO" id="GO:0004674">
    <property type="term" value="F:protein serine/threonine kinase activity"/>
    <property type="evidence" value="ECO:0007669"/>
    <property type="project" value="UniProtKB-KW"/>
</dbReference>
<dbReference type="InParanoid" id="C0NZG8"/>
<evidence type="ECO:0000256" key="6">
    <source>
        <dbReference type="PROSITE-ProRule" id="PRU10141"/>
    </source>
</evidence>
<dbReference type="PANTHER" id="PTHR45646">
    <property type="entry name" value="SERINE/THREONINE-PROTEIN KINASE DOA-RELATED"/>
    <property type="match status" value="1"/>
</dbReference>
<evidence type="ECO:0000259" key="8">
    <source>
        <dbReference type="PROSITE" id="PS50011"/>
    </source>
</evidence>
<organism evidence="9 10">
    <name type="scientific">Ajellomyces capsulatus (strain G186AR / H82 / ATCC MYA-2454 / RMSCC 2432)</name>
    <name type="common">Darling's disease fungus</name>
    <name type="synonym">Histoplasma capsulatum</name>
    <dbReference type="NCBI Taxonomy" id="447093"/>
    <lineage>
        <taxon>Eukaryota</taxon>
        <taxon>Fungi</taxon>
        <taxon>Dikarya</taxon>
        <taxon>Ascomycota</taxon>
        <taxon>Pezizomycotina</taxon>
        <taxon>Eurotiomycetes</taxon>
        <taxon>Eurotiomycetidae</taxon>
        <taxon>Onygenales</taxon>
        <taxon>Ajellomycetaceae</taxon>
        <taxon>Histoplasma</taxon>
    </lineage>
</organism>
<sequence>MLQLKHLSTGRLRNLITSRPETSKRPTPSPTMEPPPQPKQYPVKKHQASDSPGWTTTLFQGSECEFLHEYTDSGLCPVLIDDVLGGSDLVHKGKLCSFRIIGKLGRGSYSTVWLGRETNSGEYLALKVLRLEYSTLDNSEMSILRKLGKLEVAFFHTHIPTQDQFLCLGLKPLGCTLRERFNAEADAPSDIPSLTVLVKTLLMKVLAFHQKQICHGDISANNVSLGVHPEAFTNEALDKTFEFDQKSDVILWNVSDLDTPPPRPGNLPEYIILRYGTPLKTDTQDMSLVDIIDFGKAADHEAQSSFIESKLLMSHLKDEPEYRHLLTRLIHSLIQVDPKERDPEEAKRILKQLEAWEPL</sequence>
<dbReference type="PROSITE" id="PS50011">
    <property type="entry name" value="PROTEIN_KINASE_DOM"/>
    <property type="match status" value="1"/>
</dbReference>
<accession>C0NZG8</accession>
<dbReference type="GO" id="GO:0043484">
    <property type="term" value="P:regulation of RNA splicing"/>
    <property type="evidence" value="ECO:0007669"/>
    <property type="project" value="TreeGrafter"/>
</dbReference>
<keyword evidence="4" id="KW-0418">Kinase</keyword>
<evidence type="ECO:0000256" key="4">
    <source>
        <dbReference type="ARBA" id="ARBA00022777"/>
    </source>
</evidence>
<dbReference type="EMBL" id="GG663378">
    <property type="protein sequence ID" value="EEH03216.1"/>
    <property type="molecule type" value="Genomic_DNA"/>
</dbReference>
<dbReference type="HOGENOM" id="CLU_058100_0_0_1"/>
<dbReference type="InterPro" id="IPR017441">
    <property type="entry name" value="Protein_kinase_ATP_BS"/>
</dbReference>
<dbReference type="RefSeq" id="XP_045283697.1">
    <property type="nucleotide sequence ID" value="XM_045435597.1"/>
</dbReference>